<evidence type="ECO:0000256" key="1">
    <source>
        <dbReference type="SAM" id="Phobius"/>
    </source>
</evidence>
<keyword evidence="1" id="KW-1133">Transmembrane helix</keyword>
<reference evidence="2" key="2">
    <citation type="submission" date="2018-05" db="EMBL/GenBank/DDBJ databases">
        <title>OpunRS2 (Oryza punctata Reference Sequence Version 2).</title>
        <authorList>
            <person name="Zhang J."/>
            <person name="Kudrna D."/>
            <person name="Lee S."/>
            <person name="Talag J."/>
            <person name="Welchert J."/>
            <person name="Wing R.A."/>
        </authorList>
    </citation>
    <scope>NUCLEOTIDE SEQUENCE [LARGE SCALE GENOMIC DNA]</scope>
</reference>
<evidence type="ECO:0000313" key="3">
    <source>
        <dbReference type="Proteomes" id="UP000026962"/>
    </source>
</evidence>
<dbReference type="Gramene" id="OPUNC12G00860.1">
    <property type="protein sequence ID" value="OPUNC12G00860.1"/>
    <property type="gene ID" value="OPUNC12G00860"/>
</dbReference>
<reference evidence="2" key="1">
    <citation type="submission" date="2015-04" db="UniProtKB">
        <authorList>
            <consortium name="EnsemblPlants"/>
        </authorList>
    </citation>
    <scope>IDENTIFICATION</scope>
</reference>
<dbReference type="AlphaFoldDB" id="A0A0E0MIW0"/>
<dbReference type="HOGENOM" id="CLU_2658769_0_0_1"/>
<accession>A0A0E0MIW0</accession>
<evidence type="ECO:0000313" key="2">
    <source>
        <dbReference type="EnsemblPlants" id="OPUNC12G00860.1"/>
    </source>
</evidence>
<dbReference type="EnsemblPlants" id="OPUNC12G00860.1">
    <property type="protein sequence ID" value="OPUNC12G00860.1"/>
    <property type="gene ID" value="OPUNC12G00860"/>
</dbReference>
<proteinExistence type="predicted"/>
<organism evidence="2">
    <name type="scientific">Oryza punctata</name>
    <name type="common">Red rice</name>
    <dbReference type="NCBI Taxonomy" id="4537"/>
    <lineage>
        <taxon>Eukaryota</taxon>
        <taxon>Viridiplantae</taxon>
        <taxon>Streptophyta</taxon>
        <taxon>Embryophyta</taxon>
        <taxon>Tracheophyta</taxon>
        <taxon>Spermatophyta</taxon>
        <taxon>Magnoliopsida</taxon>
        <taxon>Liliopsida</taxon>
        <taxon>Poales</taxon>
        <taxon>Poaceae</taxon>
        <taxon>BOP clade</taxon>
        <taxon>Oryzoideae</taxon>
        <taxon>Oryzeae</taxon>
        <taxon>Oryzinae</taxon>
        <taxon>Oryza</taxon>
    </lineage>
</organism>
<keyword evidence="1" id="KW-0812">Transmembrane</keyword>
<protein>
    <submittedName>
        <fullName evidence="2">Uncharacterized protein</fullName>
    </submittedName>
</protein>
<keyword evidence="3" id="KW-1185">Reference proteome</keyword>
<keyword evidence="1" id="KW-0472">Membrane</keyword>
<name>A0A0E0MIW0_ORYPU</name>
<dbReference type="Proteomes" id="UP000026962">
    <property type="component" value="Chromosome 12"/>
</dbReference>
<sequence>MFSFKVLSFKIRFSSGPFRNQVDSFIFWIEILVLGLGSMILYNNFWSLRENQLGHLKSPCWIFRYISIKFGPWKGR</sequence>
<feature type="transmembrane region" description="Helical" evidence="1">
    <location>
        <begin position="25"/>
        <end position="45"/>
    </location>
</feature>